<feature type="transmembrane region" description="Helical" evidence="1">
    <location>
        <begin position="20"/>
        <end position="40"/>
    </location>
</feature>
<dbReference type="RefSeq" id="WP_166636064.1">
    <property type="nucleotide sequence ID" value="NZ_BJUE01000003.1"/>
</dbReference>
<reference evidence="3 5" key="1">
    <citation type="submission" date="2018-06" db="EMBL/GenBank/DDBJ databases">
        <authorList>
            <consortium name="Pathogen Informatics"/>
            <person name="Doyle S."/>
        </authorList>
    </citation>
    <scope>NUCLEOTIDE SEQUENCE [LARGE SCALE GENOMIC DNA]</scope>
    <source>
        <strain evidence="3 5">NCTC10597</strain>
    </source>
</reference>
<keyword evidence="6" id="KW-1185">Reference proteome</keyword>
<keyword evidence="1" id="KW-1133">Transmembrane helix</keyword>
<name>A0A8B4QAZ2_9BACL</name>
<dbReference type="Pfam" id="PF07853">
    <property type="entry name" value="DUF1648"/>
    <property type="match status" value="1"/>
</dbReference>
<evidence type="ECO:0000313" key="5">
    <source>
        <dbReference type="Proteomes" id="UP000254330"/>
    </source>
</evidence>
<evidence type="ECO:0000313" key="3">
    <source>
        <dbReference type="EMBL" id="STX09889.1"/>
    </source>
</evidence>
<feature type="transmembrane region" description="Helical" evidence="1">
    <location>
        <begin position="60"/>
        <end position="82"/>
    </location>
</feature>
<organism evidence="3 5">
    <name type="scientific">Kurthia zopfii</name>
    <dbReference type="NCBI Taxonomy" id="1650"/>
    <lineage>
        <taxon>Bacteria</taxon>
        <taxon>Bacillati</taxon>
        <taxon>Bacillota</taxon>
        <taxon>Bacilli</taxon>
        <taxon>Bacillales</taxon>
        <taxon>Caryophanaceae</taxon>
        <taxon>Kurthia</taxon>
    </lineage>
</organism>
<dbReference type="AlphaFoldDB" id="A0A8B4QAZ2"/>
<gene>
    <name evidence="4" type="ORF">DFR61_10682</name>
    <name evidence="3" type="ORF">NCTC10597_01596</name>
</gene>
<dbReference type="EMBL" id="UGNP01000001">
    <property type="protein sequence ID" value="STX09889.1"/>
    <property type="molecule type" value="Genomic_DNA"/>
</dbReference>
<sequence length="168" mass="19275">MVKKEWFTTDSSKSKLESIYSLIAYLVLLFTVVFIVIKWSNVPEIIPTHFDALGRVNDTGSKWLVLIFPAILYVTVSLFNFFKKHPEWANYPSRVNESNANEFWAINRETISNLSSSAILFFSIATFNFISSAIGCVDFINGYSFIILLIVLFIFPVIIQIVKMKKIK</sequence>
<feature type="transmembrane region" description="Helical" evidence="1">
    <location>
        <begin position="140"/>
        <end position="162"/>
    </location>
</feature>
<dbReference type="Proteomes" id="UP000294641">
    <property type="component" value="Unassembled WGS sequence"/>
</dbReference>
<accession>A0A8B4QAZ2</accession>
<evidence type="ECO:0000256" key="1">
    <source>
        <dbReference type="SAM" id="Phobius"/>
    </source>
</evidence>
<comment type="caution">
    <text evidence="3">The sequence shown here is derived from an EMBL/GenBank/DDBJ whole genome shotgun (WGS) entry which is preliminary data.</text>
</comment>
<evidence type="ECO:0000259" key="2">
    <source>
        <dbReference type="Pfam" id="PF07853"/>
    </source>
</evidence>
<dbReference type="Proteomes" id="UP000254330">
    <property type="component" value="Unassembled WGS sequence"/>
</dbReference>
<keyword evidence="1" id="KW-0812">Transmembrane</keyword>
<proteinExistence type="predicted"/>
<evidence type="ECO:0000313" key="4">
    <source>
        <dbReference type="EMBL" id="TDR41384.1"/>
    </source>
</evidence>
<dbReference type="InterPro" id="IPR012867">
    <property type="entry name" value="DUF1648"/>
</dbReference>
<dbReference type="EMBL" id="SNZG01000006">
    <property type="protein sequence ID" value="TDR41384.1"/>
    <property type="molecule type" value="Genomic_DNA"/>
</dbReference>
<reference evidence="4 6" key="2">
    <citation type="submission" date="2019-03" db="EMBL/GenBank/DDBJ databases">
        <title>Genomic Encyclopedia of Type Strains, Phase IV (KMG-IV): sequencing the most valuable type-strain genomes for metagenomic binning, comparative biology and taxonomic classification.</title>
        <authorList>
            <person name="Goeker M."/>
        </authorList>
    </citation>
    <scope>NUCLEOTIDE SEQUENCE [LARGE SCALE GENOMIC DNA]</scope>
    <source>
        <strain evidence="4 6">DSM 20580</strain>
    </source>
</reference>
<keyword evidence="1" id="KW-0472">Membrane</keyword>
<feature type="transmembrane region" description="Helical" evidence="1">
    <location>
        <begin position="114"/>
        <end position="134"/>
    </location>
</feature>
<feature type="domain" description="DUF1648" evidence="2">
    <location>
        <begin position="26"/>
        <end position="72"/>
    </location>
</feature>
<evidence type="ECO:0000313" key="6">
    <source>
        <dbReference type="Proteomes" id="UP000294641"/>
    </source>
</evidence>
<protein>
    <submittedName>
        <fullName evidence="3">Predicted membrane protein</fullName>
    </submittedName>
    <submittedName>
        <fullName evidence="4">Uncharacterized protein DUF1648</fullName>
    </submittedName>
</protein>